<gene>
    <name evidence="2" type="ORF">MM415A00984_0031</name>
    <name evidence="1" type="ORF">MM415B01682_0011</name>
</gene>
<evidence type="ECO:0000313" key="2">
    <source>
        <dbReference type="EMBL" id="QJA78816.1"/>
    </source>
</evidence>
<dbReference type="AlphaFoldDB" id="A0A6M3KAN3"/>
<dbReference type="EMBL" id="MT141261">
    <property type="protein sequence ID" value="QJA57224.1"/>
    <property type="molecule type" value="Genomic_DNA"/>
</dbReference>
<dbReference type="Gene3D" id="3.40.50.10400">
    <property type="entry name" value="Hypothetical protein PA1492"/>
    <property type="match status" value="1"/>
</dbReference>
<name>A0A6M3KAN3_9ZZZZ</name>
<protein>
    <submittedName>
        <fullName evidence="2">Uncharacterized protein</fullName>
    </submittedName>
</protein>
<sequence>MINLSPYPPRPTVFVSGPYTDLSYKGGPSTTINIGVSRECALWLWENGYYAFSPHLNTQSFELYINVETLVYLDFCIKVLRSGLIDLMVMCGQWRLSQGCFLHKQHSEFHTAVDLHIPVFEWTLGCNELKRLA</sequence>
<reference evidence="2" key="1">
    <citation type="submission" date="2020-03" db="EMBL/GenBank/DDBJ databases">
        <title>The deep terrestrial virosphere.</title>
        <authorList>
            <person name="Holmfeldt K."/>
            <person name="Nilsson E."/>
            <person name="Simone D."/>
            <person name="Lopez-Fernandez M."/>
            <person name="Wu X."/>
            <person name="de Brujin I."/>
            <person name="Lundin D."/>
            <person name="Andersson A."/>
            <person name="Bertilsson S."/>
            <person name="Dopson M."/>
        </authorList>
    </citation>
    <scope>NUCLEOTIDE SEQUENCE</scope>
    <source>
        <strain evidence="2">MM415A00984</strain>
        <strain evidence="1">MM415B01682</strain>
    </source>
</reference>
<accession>A0A6M3KAN3</accession>
<evidence type="ECO:0000313" key="1">
    <source>
        <dbReference type="EMBL" id="QJA57224.1"/>
    </source>
</evidence>
<organism evidence="2">
    <name type="scientific">viral metagenome</name>
    <dbReference type="NCBI Taxonomy" id="1070528"/>
    <lineage>
        <taxon>unclassified sequences</taxon>
        <taxon>metagenomes</taxon>
        <taxon>organismal metagenomes</taxon>
    </lineage>
</organism>
<proteinExistence type="predicted"/>
<dbReference type="EMBL" id="MT142354">
    <property type="protein sequence ID" value="QJA78816.1"/>
    <property type="molecule type" value="Genomic_DNA"/>
</dbReference>